<sequence length="228" mass="26489">MSCKKGVYEKTPSIEKKPKTVLTSVYFNPIPAHPSRTDRRYKSIRFPPHYERPSCAHSRVLTQRLEACTRSRRVQCPFRTFRIAGVLVNIPQRPGRPKQMFTDVDYALFGTNSYRRHGTGYNMGIGTRVDIISILWLTSSCRLCARSSQIHSHPNAPKKYNFNEPKLDGVVSFITEFLWPILQLHHQTLITIEYQSTRQEESNEPKLDGLRRLITEFLWPPSSSIIRR</sequence>
<evidence type="ECO:0000313" key="2">
    <source>
        <dbReference type="Proteomes" id="UP000299102"/>
    </source>
</evidence>
<evidence type="ECO:0000313" key="1">
    <source>
        <dbReference type="EMBL" id="GBP59840.1"/>
    </source>
</evidence>
<dbReference type="EMBL" id="BGZK01000772">
    <property type="protein sequence ID" value="GBP59840.1"/>
    <property type="molecule type" value="Genomic_DNA"/>
</dbReference>
<dbReference type="Proteomes" id="UP000299102">
    <property type="component" value="Unassembled WGS sequence"/>
</dbReference>
<proteinExistence type="predicted"/>
<reference evidence="1 2" key="1">
    <citation type="journal article" date="2019" name="Commun. Biol.">
        <title>The bagworm genome reveals a unique fibroin gene that provides high tensile strength.</title>
        <authorList>
            <person name="Kono N."/>
            <person name="Nakamura H."/>
            <person name="Ohtoshi R."/>
            <person name="Tomita M."/>
            <person name="Numata K."/>
            <person name="Arakawa K."/>
        </authorList>
    </citation>
    <scope>NUCLEOTIDE SEQUENCE [LARGE SCALE GENOMIC DNA]</scope>
</reference>
<dbReference type="AlphaFoldDB" id="A0A4C1X9W6"/>
<dbReference type="OrthoDB" id="7485578at2759"/>
<protein>
    <submittedName>
        <fullName evidence="1">Uncharacterized protein</fullName>
    </submittedName>
</protein>
<organism evidence="1 2">
    <name type="scientific">Eumeta variegata</name>
    <name type="common">Bagworm moth</name>
    <name type="synonym">Eumeta japonica</name>
    <dbReference type="NCBI Taxonomy" id="151549"/>
    <lineage>
        <taxon>Eukaryota</taxon>
        <taxon>Metazoa</taxon>
        <taxon>Ecdysozoa</taxon>
        <taxon>Arthropoda</taxon>
        <taxon>Hexapoda</taxon>
        <taxon>Insecta</taxon>
        <taxon>Pterygota</taxon>
        <taxon>Neoptera</taxon>
        <taxon>Endopterygota</taxon>
        <taxon>Lepidoptera</taxon>
        <taxon>Glossata</taxon>
        <taxon>Ditrysia</taxon>
        <taxon>Tineoidea</taxon>
        <taxon>Psychidae</taxon>
        <taxon>Oiketicinae</taxon>
        <taxon>Eumeta</taxon>
    </lineage>
</organism>
<comment type="caution">
    <text evidence="1">The sequence shown here is derived from an EMBL/GenBank/DDBJ whole genome shotgun (WGS) entry which is preliminary data.</text>
</comment>
<gene>
    <name evidence="1" type="ORF">EVAR_40224_1</name>
</gene>
<name>A0A4C1X9W6_EUMVA</name>
<accession>A0A4C1X9W6</accession>
<keyword evidence="2" id="KW-1185">Reference proteome</keyword>